<dbReference type="EMBL" id="RWIT01000040">
    <property type="protein sequence ID" value="RSK42569.1"/>
    <property type="molecule type" value="Genomic_DNA"/>
</dbReference>
<keyword evidence="1" id="KW-0812">Transmembrane</keyword>
<feature type="domain" description="Glycosyltransferase 2-like" evidence="2">
    <location>
        <begin position="48"/>
        <end position="100"/>
    </location>
</feature>
<keyword evidence="3" id="KW-0808">Transferase</keyword>
<keyword evidence="1" id="KW-1133">Transmembrane helix</keyword>
<dbReference type="InterPro" id="IPR001173">
    <property type="entry name" value="Glyco_trans_2-like"/>
</dbReference>
<dbReference type="Proteomes" id="UP000273500">
    <property type="component" value="Unassembled WGS sequence"/>
</dbReference>
<comment type="caution">
    <text evidence="3">The sequence shown here is derived from an EMBL/GenBank/DDBJ whole genome shotgun (WGS) entry which is preliminary data.</text>
</comment>
<dbReference type="Pfam" id="PF00535">
    <property type="entry name" value="Glycos_transf_2"/>
    <property type="match status" value="1"/>
</dbReference>
<accession>A0A3R9MWL3</accession>
<name>A0A3R9MWL3_9BACT</name>
<dbReference type="AlphaFoldDB" id="A0A3R9MWL3"/>
<feature type="non-terminal residue" evidence="3">
    <location>
        <position position="102"/>
    </location>
</feature>
<evidence type="ECO:0000313" key="4">
    <source>
        <dbReference type="Proteomes" id="UP000273500"/>
    </source>
</evidence>
<organism evidence="3 4">
    <name type="scientific">Hymenobacter rigui</name>
    <dbReference type="NCBI Taxonomy" id="334424"/>
    <lineage>
        <taxon>Bacteria</taxon>
        <taxon>Pseudomonadati</taxon>
        <taxon>Bacteroidota</taxon>
        <taxon>Cytophagia</taxon>
        <taxon>Cytophagales</taxon>
        <taxon>Hymenobacteraceae</taxon>
        <taxon>Hymenobacter</taxon>
    </lineage>
</organism>
<keyword evidence="4" id="KW-1185">Reference proteome</keyword>
<dbReference type="RefSeq" id="WP_125424542.1">
    <property type="nucleotide sequence ID" value="NZ_RWIT01000040.1"/>
</dbReference>
<evidence type="ECO:0000313" key="3">
    <source>
        <dbReference type="EMBL" id="RSK42569.1"/>
    </source>
</evidence>
<feature type="transmembrane region" description="Helical" evidence="1">
    <location>
        <begin position="6"/>
        <end position="28"/>
    </location>
</feature>
<dbReference type="SUPFAM" id="SSF53448">
    <property type="entry name" value="Nucleotide-diphospho-sugar transferases"/>
    <property type="match status" value="1"/>
</dbReference>
<dbReference type="GO" id="GO:0016740">
    <property type="term" value="F:transferase activity"/>
    <property type="evidence" value="ECO:0007669"/>
    <property type="project" value="UniProtKB-KW"/>
</dbReference>
<sequence length="102" mass="11737">MLPTLFWLFLAVVFYTYLGYGLIVWLWARLRPLKRPALPRAFTPPVTLIVPAYNEADILEAKLANCLQQDYPAERLQVLVITDGSTDHSARVLARYPQVRHL</sequence>
<dbReference type="OrthoDB" id="9766971at2"/>
<reference evidence="3 4" key="1">
    <citation type="submission" date="2018-12" db="EMBL/GenBank/DDBJ databases">
        <authorList>
            <person name="Feng G."/>
            <person name="Zhu H."/>
        </authorList>
    </citation>
    <scope>NUCLEOTIDE SEQUENCE [LARGE SCALE GENOMIC DNA]</scope>
    <source>
        <strain evidence="3 4">KCTC 12533</strain>
    </source>
</reference>
<dbReference type="Gene3D" id="3.90.550.10">
    <property type="entry name" value="Spore Coat Polysaccharide Biosynthesis Protein SpsA, Chain A"/>
    <property type="match status" value="1"/>
</dbReference>
<evidence type="ECO:0000256" key="1">
    <source>
        <dbReference type="SAM" id="Phobius"/>
    </source>
</evidence>
<gene>
    <name evidence="3" type="ORF">EI291_22575</name>
</gene>
<proteinExistence type="predicted"/>
<protein>
    <submittedName>
        <fullName evidence="3">Glycosyltransferase</fullName>
    </submittedName>
</protein>
<evidence type="ECO:0000259" key="2">
    <source>
        <dbReference type="Pfam" id="PF00535"/>
    </source>
</evidence>
<dbReference type="InterPro" id="IPR029044">
    <property type="entry name" value="Nucleotide-diphossugar_trans"/>
</dbReference>
<keyword evidence="1" id="KW-0472">Membrane</keyword>